<name>A0A940NQ44_9BACI</name>
<keyword evidence="10" id="KW-1185">Reference proteome</keyword>
<gene>
    <name evidence="6" type="primary">zwf</name>
    <name evidence="9" type="ORF">J5Y03_11010</name>
</gene>
<feature type="binding site" evidence="6">
    <location>
        <position position="218"/>
    </location>
    <ligand>
        <name>substrate</name>
    </ligand>
</feature>
<sequence>MDSMTFVLFGGTGDLAKRKIYPALYNLFIEQKMPSSFSIIGLGRRGMSHNDFQESVEESIKEFSRGETTNSFKMVEFIESIRYVQFDATNKEDYKKLLKFVGQREQELNIPENRMFYLSVAPEFFDMIALNIKESGLGSTKGWKRMIIEKPFGHDLISARELNEKLSKAFEEEEIYRIDHYLGKPMVQNLGSLAFTNPILQALWNNKYIANIQITASEIVGVEERAGYYDHTGAIKDMFQNHMLQMLMMTAMHLPKEISAKEVANEKTKVMEALRPLQIEDVATHVIRGQYGPGVLNGENVVGYLHEPGIEETSKNDTFIAARLWIDDDFWYGVPFYIRTGKRMKEKSTRIVVEFKNPLKELYGDQIEDTLPNLLVIEINPNEGMSYVLNSRNPANGKTESIKVDYANDNKDVPEAYELLIHDALRGDSTFFAHWKEVELSWEYVQPILDAFKEQLLPLHSYPSGSYGPEAAHSLLREDGFKWWLDEETIEEVVEVKEKELALQV</sequence>
<dbReference type="EMBL" id="JAGIYQ010000006">
    <property type="protein sequence ID" value="MBP0725700.1"/>
    <property type="molecule type" value="Genomic_DNA"/>
</dbReference>
<comment type="similarity">
    <text evidence="6">Belongs to the glucose-6-phosphate dehydrogenase family.</text>
</comment>
<feature type="binding site" evidence="6">
    <location>
        <position position="342"/>
    </location>
    <ligand>
        <name>substrate</name>
    </ligand>
</feature>
<comment type="caution">
    <text evidence="9">The sequence shown here is derived from an EMBL/GenBank/DDBJ whole genome shotgun (WGS) entry which is preliminary data.</text>
</comment>
<keyword evidence="5 6" id="KW-0119">Carbohydrate metabolism</keyword>
<accession>A0A940NQ44</accession>
<feature type="binding site" evidence="6">
    <location>
        <position position="180"/>
    </location>
    <ligand>
        <name>substrate</name>
    </ligand>
</feature>
<dbReference type="EC" id="1.1.1.49" evidence="6"/>
<proteinExistence type="inferred from homology"/>
<dbReference type="SUPFAM" id="SSF51735">
    <property type="entry name" value="NAD(P)-binding Rossmann-fold domains"/>
    <property type="match status" value="1"/>
</dbReference>
<feature type="binding site" evidence="6">
    <location>
        <position position="150"/>
    </location>
    <ligand>
        <name>NADP(+)</name>
        <dbReference type="ChEBI" id="CHEBI:58349"/>
    </ligand>
</feature>
<dbReference type="InterPro" id="IPR036291">
    <property type="entry name" value="NAD(P)-bd_dom_sf"/>
</dbReference>
<dbReference type="Pfam" id="PF02781">
    <property type="entry name" value="G6PD_C"/>
    <property type="match status" value="1"/>
</dbReference>
<dbReference type="NCBIfam" id="TIGR00871">
    <property type="entry name" value="zwf"/>
    <property type="match status" value="1"/>
</dbReference>
<evidence type="ECO:0000256" key="4">
    <source>
        <dbReference type="ARBA" id="ARBA00023002"/>
    </source>
</evidence>
<dbReference type="GO" id="GO:0050661">
    <property type="term" value="F:NADP binding"/>
    <property type="evidence" value="ECO:0007669"/>
    <property type="project" value="UniProtKB-UniRule"/>
</dbReference>
<organism evidence="9 10">
    <name type="scientific">Gottfriedia endophytica</name>
    <dbReference type="NCBI Taxonomy" id="2820819"/>
    <lineage>
        <taxon>Bacteria</taxon>
        <taxon>Bacillati</taxon>
        <taxon>Bacillota</taxon>
        <taxon>Bacilli</taxon>
        <taxon>Bacillales</taxon>
        <taxon>Bacillaceae</taxon>
        <taxon>Gottfriedia</taxon>
    </lineage>
</organism>
<dbReference type="Proteomes" id="UP000682134">
    <property type="component" value="Unassembled WGS sequence"/>
</dbReference>
<reference evidence="9" key="1">
    <citation type="submission" date="2021-04" db="EMBL/GenBank/DDBJ databases">
        <title>Genome seq and assembly of Bacillus sp.</title>
        <authorList>
            <person name="Chhetri G."/>
        </authorList>
    </citation>
    <scope>NUCLEOTIDE SEQUENCE</scope>
    <source>
        <strain evidence="9">RG28</strain>
    </source>
</reference>
<dbReference type="GO" id="GO:0006006">
    <property type="term" value="P:glucose metabolic process"/>
    <property type="evidence" value="ECO:0007669"/>
    <property type="project" value="UniProtKB-KW"/>
</dbReference>
<dbReference type="GO" id="GO:0005829">
    <property type="term" value="C:cytosol"/>
    <property type="evidence" value="ECO:0007669"/>
    <property type="project" value="TreeGrafter"/>
</dbReference>
<evidence type="ECO:0000259" key="8">
    <source>
        <dbReference type="Pfam" id="PF02781"/>
    </source>
</evidence>
<evidence type="ECO:0000256" key="1">
    <source>
        <dbReference type="ARBA" id="ARBA00004937"/>
    </source>
</evidence>
<evidence type="ECO:0000256" key="2">
    <source>
        <dbReference type="ARBA" id="ARBA00022526"/>
    </source>
</evidence>
<dbReference type="GO" id="GO:0004345">
    <property type="term" value="F:glucose-6-phosphate dehydrogenase activity"/>
    <property type="evidence" value="ECO:0007669"/>
    <property type="project" value="UniProtKB-UniRule"/>
</dbReference>
<evidence type="ECO:0000259" key="7">
    <source>
        <dbReference type="Pfam" id="PF00479"/>
    </source>
</evidence>
<dbReference type="SUPFAM" id="SSF55347">
    <property type="entry name" value="Glyceraldehyde-3-phosphate dehydrogenase-like, C-terminal domain"/>
    <property type="match status" value="1"/>
</dbReference>
<dbReference type="PRINTS" id="PR00079">
    <property type="entry name" value="G6PDHDRGNASE"/>
</dbReference>
<evidence type="ECO:0000313" key="10">
    <source>
        <dbReference type="Proteomes" id="UP000682134"/>
    </source>
</evidence>
<comment type="caution">
    <text evidence="6">Lacks conserved residue(s) required for the propagation of feature annotation.</text>
</comment>
<evidence type="ECO:0000256" key="6">
    <source>
        <dbReference type="HAMAP-Rule" id="MF_00966"/>
    </source>
</evidence>
<dbReference type="InterPro" id="IPR022675">
    <property type="entry name" value="G6P_DH_C"/>
</dbReference>
<dbReference type="InterPro" id="IPR001282">
    <property type="entry name" value="G6P_DH"/>
</dbReference>
<evidence type="ECO:0000256" key="5">
    <source>
        <dbReference type="ARBA" id="ARBA00023277"/>
    </source>
</evidence>
<feature type="domain" description="Glucose-6-phosphate dehydrogenase NAD-binding" evidence="7">
    <location>
        <begin position="7"/>
        <end position="189"/>
    </location>
</feature>
<dbReference type="InterPro" id="IPR022674">
    <property type="entry name" value="G6P_DH_NAD-bd"/>
</dbReference>
<dbReference type="Gene3D" id="3.30.360.10">
    <property type="entry name" value="Dihydrodipicolinate Reductase, domain 2"/>
    <property type="match status" value="1"/>
</dbReference>
<feature type="binding site" evidence="6">
    <location>
        <position position="184"/>
    </location>
    <ligand>
        <name>substrate</name>
    </ligand>
</feature>
<dbReference type="Pfam" id="PF00479">
    <property type="entry name" value="G6PD_N"/>
    <property type="match status" value="1"/>
</dbReference>
<evidence type="ECO:0000313" key="9">
    <source>
        <dbReference type="EMBL" id="MBP0725700.1"/>
    </source>
</evidence>
<feature type="binding site" evidence="6">
    <location>
        <position position="347"/>
    </location>
    <ligand>
        <name>substrate</name>
    </ligand>
</feature>
<feature type="binding site" evidence="6">
    <location>
        <position position="44"/>
    </location>
    <ligand>
        <name>NADP(+)</name>
        <dbReference type="ChEBI" id="CHEBI:58349"/>
    </ligand>
</feature>
<keyword evidence="2 6" id="KW-0313">Glucose metabolism</keyword>
<keyword evidence="4 6" id="KW-0560">Oxidoreductase</keyword>
<dbReference type="PANTHER" id="PTHR23429">
    <property type="entry name" value="GLUCOSE-6-PHOSPHATE 1-DEHYDROGENASE G6PD"/>
    <property type="match status" value="1"/>
</dbReference>
<evidence type="ECO:0000256" key="3">
    <source>
        <dbReference type="ARBA" id="ARBA00022857"/>
    </source>
</evidence>
<feature type="domain" description="Glucose-6-phosphate dehydrogenase C-terminal" evidence="8">
    <location>
        <begin position="193"/>
        <end position="484"/>
    </location>
</feature>
<comment type="pathway">
    <text evidence="1 6">Carbohydrate degradation; pentose phosphate pathway; D-ribulose 5-phosphate from D-glucose 6-phosphate (oxidative stage): step 1/3.</text>
</comment>
<feature type="active site" description="Proton acceptor" evidence="6">
    <location>
        <position position="242"/>
    </location>
</feature>
<comment type="catalytic activity">
    <reaction evidence="6">
        <text>D-glucose 6-phosphate + NADP(+) = 6-phospho-D-glucono-1,5-lactone + NADPH + H(+)</text>
        <dbReference type="Rhea" id="RHEA:15841"/>
        <dbReference type="ChEBI" id="CHEBI:15378"/>
        <dbReference type="ChEBI" id="CHEBI:57783"/>
        <dbReference type="ChEBI" id="CHEBI:57955"/>
        <dbReference type="ChEBI" id="CHEBI:58349"/>
        <dbReference type="ChEBI" id="CHEBI:61548"/>
        <dbReference type="EC" id="1.1.1.49"/>
    </reaction>
</comment>
<keyword evidence="3 6" id="KW-0521">NADP</keyword>
<dbReference type="Gene3D" id="3.40.50.720">
    <property type="entry name" value="NAD(P)-binding Rossmann-like Domain"/>
    <property type="match status" value="1"/>
</dbReference>
<comment type="function">
    <text evidence="6">Catalyzes the oxidation of glucose 6-phosphate to 6-phosphogluconolactone.</text>
</comment>
<protein>
    <recommendedName>
        <fullName evidence="6">Glucose-6-phosphate 1-dehydrogenase</fullName>
        <shortName evidence="6">G6PD</shortName>
        <ecNumber evidence="6">1.1.1.49</ecNumber>
    </recommendedName>
</protein>
<dbReference type="GO" id="GO:0009051">
    <property type="term" value="P:pentose-phosphate shunt, oxidative branch"/>
    <property type="evidence" value="ECO:0007669"/>
    <property type="project" value="TreeGrafter"/>
</dbReference>
<dbReference type="PANTHER" id="PTHR23429:SF0">
    <property type="entry name" value="GLUCOSE-6-PHOSPHATE 1-DEHYDROGENASE"/>
    <property type="match status" value="1"/>
</dbReference>
<feature type="binding site" evidence="6">
    <location>
        <begin position="10"/>
        <end position="17"/>
    </location>
    <ligand>
        <name>NADP(+)</name>
        <dbReference type="ChEBI" id="CHEBI:58349"/>
    </ligand>
</feature>
<dbReference type="PIRSF" id="PIRSF000110">
    <property type="entry name" value="G6PD"/>
    <property type="match status" value="1"/>
</dbReference>
<dbReference type="HAMAP" id="MF_00966">
    <property type="entry name" value="G6PD"/>
    <property type="match status" value="1"/>
</dbReference>
<dbReference type="AlphaFoldDB" id="A0A940NQ44"/>
<dbReference type="RefSeq" id="WP_209405532.1">
    <property type="nucleotide sequence ID" value="NZ_JAGIYQ010000006.1"/>
</dbReference>
<feature type="binding site" evidence="6">
    <location>
        <position position="237"/>
    </location>
    <ligand>
        <name>substrate</name>
    </ligand>
</feature>